<proteinExistence type="predicted"/>
<comment type="caution">
    <text evidence="1">The sequence shown here is derived from an EMBL/GenBank/DDBJ whole genome shotgun (WGS) entry which is preliminary data.</text>
</comment>
<dbReference type="Proteomes" id="UP000252085">
    <property type="component" value="Unassembled WGS sequence"/>
</dbReference>
<accession>A0A367S1Y6</accession>
<organism evidence="1 2">
    <name type="scientific">Nostoc punctiforme NIES-2108</name>
    <dbReference type="NCBI Taxonomy" id="1356359"/>
    <lineage>
        <taxon>Bacteria</taxon>
        <taxon>Bacillati</taxon>
        <taxon>Cyanobacteriota</taxon>
        <taxon>Cyanophyceae</taxon>
        <taxon>Nostocales</taxon>
        <taxon>Nostocaceae</taxon>
        <taxon>Nostoc</taxon>
    </lineage>
</organism>
<evidence type="ECO:0000313" key="2">
    <source>
        <dbReference type="Proteomes" id="UP000252085"/>
    </source>
</evidence>
<evidence type="ECO:0000313" key="1">
    <source>
        <dbReference type="EMBL" id="RCJ42091.1"/>
    </source>
</evidence>
<gene>
    <name evidence="1" type="ORF">A6769_38155</name>
</gene>
<reference evidence="1 2" key="1">
    <citation type="submission" date="2016-04" db="EMBL/GenBank/DDBJ databases">
        <authorList>
            <person name="Evans L.H."/>
            <person name="Alamgir A."/>
            <person name="Owens N."/>
            <person name="Weber N.D."/>
            <person name="Virtaneva K."/>
            <person name="Barbian K."/>
            <person name="Babar A."/>
            <person name="Rosenke K."/>
        </authorList>
    </citation>
    <scope>NUCLEOTIDE SEQUENCE [LARGE SCALE GENOMIC DNA]</scope>
    <source>
        <strain evidence="1">NIES-2108</strain>
    </source>
</reference>
<dbReference type="AlphaFoldDB" id="A0A367S1Y6"/>
<dbReference type="EMBL" id="LXQE01000020">
    <property type="protein sequence ID" value="RCJ42091.1"/>
    <property type="molecule type" value="Genomic_DNA"/>
</dbReference>
<name>A0A367S1Y6_NOSPU</name>
<protein>
    <submittedName>
        <fullName evidence="1">Uncharacterized protein</fullName>
    </submittedName>
</protein>
<sequence>MDVLEQLQSLSDYEEIQHLNNNYVEFITLVHSALEAEAGGQVDSGDVDATIGQAIEDHAQNQLDIFDIEVQVEFEPEMTSAAGADFGEMLSGIIDDSFDDPAEGIATVSEVANITPEEVQAYLMGAAAPVPEVTQAIADHFLSDDEMAYQQFMLLGQEAYNEAMPDDSVEMSADVSTYFDSAQHKSLNTSVQNLRAEFNSIQTEREVGFRLRQLEKIADSLEERNILTPAERNSLLRSANFSQDVDSVAVFCQFCNNSGVNPSQYLDNVEFCLNWKAQSGPSNYSAFFSQEVVETIDVDAHEKEESKEFVSNYRSRHGYQ</sequence>